<dbReference type="PANTHER" id="PTHR24173">
    <property type="entry name" value="ANKYRIN REPEAT CONTAINING"/>
    <property type="match status" value="1"/>
</dbReference>
<gene>
    <name evidence="4" type="ORF">PEVE_00019404</name>
</gene>
<dbReference type="PROSITE" id="PS50297">
    <property type="entry name" value="ANK_REP_REGION"/>
    <property type="match status" value="3"/>
</dbReference>
<dbReference type="InterPro" id="IPR036770">
    <property type="entry name" value="Ankyrin_rpt-contain_sf"/>
</dbReference>
<feature type="repeat" description="ANK" evidence="3">
    <location>
        <begin position="53"/>
        <end position="85"/>
    </location>
</feature>
<keyword evidence="5" id="KW-1185">Reference proteome</keyword>
<dbReference type="Gene3D" id="1.25.40.20">
    <property type="entry name" value="Ankyrin repeat-containing domain"/>
    <property type="match status" value="2"/>
</dbReference>
<proteinExistence type="predicted"/>
<dbReference type="InterPro" id="IPR002110">
    <property type="entry name" value="Ankyrin_rpt"/>
</dbReference>
<evidence type="ECO:0000313" key="5">
    <source>
        <dbReference type="Proteomes" id="UP001159427"/>
    </source>
</evidence>
<protein>
    <submittedName>
        <fullName evidence="4">Uncharacterized protein</fullName>
    </submittedName>
</protein>
<sequence length="391" mass="42316">MSQREEKLWKDFLQGIRDDNEDQVKRILLETRNLNLGGGKSNFLTRKITTTQGTLTVLHSAVKNGAESIIKLLFKNGVNVNATSEPHKFTALHMAVEQDKNGIIQLLLSQNDVNVNACDEYGHTPLKLAAEKGNQQTVKWLIEKGADITKADSVDNTAIHVAADKGHYGVLQLLLLSGAFAKNPGIIGKQNKDKNTPLHLAVARECQNSVALLLCYGAVSSLELENRNNKTPKQLAKGNKVIMELLENPLKAKQHLIELTRPVVKVIGRGGSVEAESDHYPVTEQITSQPTSTSLATVLSQATPGFQPAIMYVTAAQVPFKSESHTEVRDRGYAAIGTQSGLHVGQSAVTPSVQSQLSSTGESSYSIEVTAGRQVIIGDSSVINVETTTPR</sequence>
<feature type="repeat" description="ANK" evidence="3">
    <location>
        <begin position="154"/>
        <end position="179"/>
    </location>
</feature>
<dbReference type="EMBL" id="CALNXI010002617">
    <property type="protein sequence ID" value="CAH3189445.1"/>
    <property type="molecule type" value="Genomic_DNA"/>
</dbReference>
<dbReference type="Proteomes" id="UP001159427">
    <property type="component" value="Unassembled WGS sequence"/>
</dbReference>
<organism evidence="4 5">
    <name type="scientific">Porites evermanni</name>
    <dbReference type="NCBI Taxonomy" id="104178"/>
    <lineage>
        <taxon>Eukaryota</taxon>
        <taxon>Metazoa</taxon>
        <taxon>Cnidaria</taxon>
        <taxon>Anthozoa</taxon>
        <taxon>Hexacorallia</taxon>
        <taxon>Scleractinia</taxon>
        <taxon>Fungiina</taxon>
        <taxon>Poritidae</taxon>
        <taxon>Porites</taxon>
    </lineage>
</organism>
<evidence type="ECO:0000256" key="1">
    <source>
        <dbReference type="ARBA" id="ARBA00022737"/>
    </source>
</evidence>
<comment type="caution">
    <text evidence="4">The sequence shown here is derived from an EMBL/GenBank/DDBJ whole genome shotgun (WGS) entry which is preliminary data.</text>
</comment>
<keyword evidence="2 3" id="KW-0040">ANK repeat</keyword>
<evidence type="ECO:0000313" key="4">
    <source>
        <dbReference type="EMBL" id="CAH3189445.1"/>
    </source>
</evidence>
<dbReference type="SMART" id="SM00248">
    <property type="entry name" value="ANK"/>
    <property type="match status" value="5"/>
</dbReference>
<evidence type="ECO:0000256" key="2">
    <source>
        <dbReference type="ARBA" id="ARBA00023043"/>
    </source>
</evidence>
<dbReference type="Pfam" id="PF12796">
    <property type="entry name" value="Ank_2"/>
    <property type="match status" value="2"/>
</dbReference>
<feature type="repeat" description="ANK" evidence="3">
    <location>
        <begin position="121"/>
        <end position="153"/>
    </location>
</feature>
<accession>A0ABN8SES1</accession>
<dbReference type="PROSITE" id="PS50088">
    <property type="entry name" value="ANK_REPEAT"/>
    <property type="match status" value="3"/>
</dbReference>
<keyword evidence="1" id="KW-0677">Repeat</keyword>
<dbReference type="SUPFAM" id="SSF48403">
    <property type="entry name" value="Ankyrin repeat"/>
    <property type="match status" value="1"/>
</dbReference>
<name>A0ABN8SES1_9CNID</name>
<reference evidence="4 5" key="1">
    <citation type="submission" date="2022-05" db="EMBL/GenBank/DDBJ databases">
        <authorList>
            <consortium name="Genoscope - CEA"/>
            <person name="William W."/>
        </authorList>
    </citation>
    <scope>NUCLEOTIDE SEQUENCE [LARGE SCALE GENOMIC DNA]</scope>
</reference>
<evidence type="ECO:0000256" key="3">
    <source>
        <dbReference type="PROSITE-ProRule" id="PRU00023"/>
    </source>
</evidence>
<dbReference type="PANTHER" id="PTHR24173:SF74">
    <property type="entry name" value="ANKYRIN REPEAT DOMAIN-CONTAINING PROTEIN 16"/>
    <property type="match status" value="1"/>
</dbReference>